<keyword evidence="2" id="KW-1185">Reference proteome</keyword>
<dbReference type="KEGG" id="nte:NEUTE1DRAFT109371"/>
<dbReference type="AlphaFoldDB" id="F8MJ74"/>
<dbReference type="HOGENOM" id="CLU_1503864_0_0_1"/>
<dbReference type="GeneID" id="20822449"/>
<protein>
    <submittedName>
        <fullName evidence="1">Uncharacterized protein</fullName>
    </submittedName>
</protein>
<dbReference type="RefSeq" id="XP_009850107.1">
    <property type="nucleotide sequence ID" value="XM_009851805.1"/>
</dbReference>
<proteinExistence type="predicted"/>
<organism evidence="1 2">
    <name type="scientific">Neurospora tetrasperma (strain FGSC 2508 / ATCC MYA-4615 / P0657)</name>
    <dbReference type="NCBI Taxonomy" id="510951"/>
    <lineage>
        <taxon>Eukaryota</taxon>
        <taxon>Fungi</taxon>
        <taxon>Dikarya</taxon>
        <taxon>Ascomycota</taxon>
        <taxon>Pezizomycotina</taxon>
        <taxon>Sordariomycetes</taxon>
        <taxon>Sordariomycetidae</taxon>
        <taxon>Sordariales</taxon>
        <taxon>Sordariaceae</taxon>
        <taxon>Neurospora</taxon>
    </lineage>
</organism>
<dbReference type="VEuPathDB" id="FungiDB:NEUTE1DRAFT_109371"/>
<name>F8MJ74_NEUT8</name>
<evidence type="ECO:0000313" key="1">
    <source>
        <dbReference type="EMBL" id="EGO59918.1"/>
    </source>
</evidence>
<accession>F8MJ74</accession>
<evidence type="ECO:0000313" key="2">
    <source>
        <dbReference type="Proteomes" id="UP000008065"/>
    </source>
</evidence>
<reference evidence="2" key="1">
    <citation type="journal article" date="2011" name="Genetics">
        <title>Massive changes in genome architecture accompany the transition to self-fertility in the filamentous fungus Neurospora tetrasperma.</title>
        <authorList>
            <person name="Ellison C.E."/>
            <person name="Stajich J.E."/>
            <person name="Jacobson D.J."/>
            <person name="Natvig D.O."/>
            <person name="Lapidus A."/>
            <person name="Foster B."/>
            <person name="Aerts A."/>
            <person name="Riley R."/>
            <person name="Lindquist E.A."/>
            <person name="Grigoriev I.V."/>
            <person name="Taylor J.W."/>
        </authorList>
    </citation>
    <scope>NUCLEOTIDE SEQUENCE [LARGE SCALE GENOMIC DNA]</scope>
    <source>
        <strain evidence="2">FGSC 2508 / P0657</strain>
    </source>
</reference>
<dbReference type="EMBL" id="GL891303">
    <property type="protein sequence ID" value="EGO59918.1"/>
    <property type="molecule type" value="Genomic_DNA"/>
</dbReference>
<sequence length="182" mass="20660">MPAGRTPNEYTSYYIVYSMAGRKGNRGRFYQAEPLGAGAGACEEVKYKKGYRLFGEENSWVCFSWAKWARLVASGRAKNRVIDDDDGVKWWSEVVKEVKKITETTFESSPLDRQSDGAIGTTMVGLSYLVDANLTMRRWEMGGGREVCRPRASPSTDGTWKTREGSFNLLIFRLSVPRWKME</sequence>
<gene>
    <name evidence="1" type="ORF">NEUTE1DRAFT_109371</name>
</gene>
<dbReference type="Proteomes" id="UP000008065">
    <property type="component" value="Unassembled WGS sequence"/>
</dbReference>